<organism evidence="2 3">
    <name type="scientific">Gryllotalpicola kribbensis</name>
    <dbReference type="NCBI Taxonomy" id="993084"/>
    <lineage>
        <taxon>Bacteria</taxon>
        <taxon>Bacillati</taxon>
        <taxon>Actinomycetota</taxon>
        <taxon>Actinomycetes</taxon>
        <taxon>Micrococcales</taxon>
        <taxon>Microbacteriaceae</taxon>
        <taxon>Gryllotalpicola</taxon>
    </lineage>
</organism>
<protein>
    <recommendedName>
        <fullName evidence="4">DUF2946 domain-containing protein</fullName>
    </recommendedName>
</protein>
<proteinExistence type="predicted"/>
<keyword evidence="1" id="KW-0812">Transmembrane</keyword>
<keyword evidence="3" id="KW-1185">Reference proteome</keyword>
<sequence length="140" mass="14193">MHATSSRAAAVVRRVLLVVLALGVLFGLAGMHEVISGPNAAGSAVAAHLEHAVGHAAAHDTGAMAHAAVTVLSAPMGDMSHAMETCCMALVVMLALAMLAAPGLLGTLTSLRPRAQLAPADSPRPVRGIERNLTLGVLRI</sequence>
<dbReference type="InterPro" id="IPR046151">
    <property type="entry name" value="DUF6153"/>
</dbReference>
<dbReference type="Pfam" id="PF19650">
    <property type="entry name" value="DUF6153"/>
    <property type="match status" value="1"/>
</dbReference>
<keyword evidence="1" id="KW-0472">Membrane</keyword>
<dbReference type="EMBL" id="BAABBX010000010">
    <property type="protein sequence ID" value="GAA4188285.1"/>
    <property type="molecule type" value="Genomic_DNA"/>
</dbReference>
<evidence type="ECO:0008006" key="4">
    <source>
        <dbReference type="Google" id="ProtNLM"/>
    </source>
</evidence>
<name>A0ABP8ARP0_9MICO</name>
<dbReference type="Proteomes" id="UP001500213">
    <property type="component" value="Unassembled WGS sequence"/>
</dbReference>
<accession>A0ABP8ARP0</accession>
<comment type="caution">
    <text evidence="2">The sequence shown here is derived from an EMBL/GenBank/DDBJ whole genome shotgun (WGS) entry which is preliminary data.</text>
</comment>
<evidence type="ECO:0000313" key="2">
    <source>
        <dbReference type="EMBL" id="GAA4188285.1"/>
    </source>
</evidence>
<feature type="transmembrane region" description="Helical" evidence="1">
    <location>
        <begin position="82"/>
        <end position="105"/>
    </location>
</feature>
<reference evidence="3" key="1">
    <citation type="journal article" date="2019" name="Int. J. Syst. Evol. Microbiol.">
        <title>The Global Catalogue of Microorganisms (GCM) 10K type strain sequencing project: providing services to taxonomists for standard genome sequencing and annotation.</title>
        <authorList>
            <consortium name="The Broad Institute Genomics Platform"/>
            <consortium name="The Broad Institute Genome Sequencing Center for Infectious Disease"/>
            <person name="Wu L."/>
            <person name="Ma J."/>
        </authorList>
    </citation>
    <scope>NUCLEOTIDE SEQUENCE [LARGE SCALE GENOMIC DNA]</scope>
    <source>
        <strain evidence="3">JCM 17593</strain>
    </source>
</reference>
<gene>
    <name evidence="2" type="ORF">GCM10022288_14550</name>
</gene>
<evidence type="ECO:0000256" key="1">
    <source>
        <dbReference type="SAM" id="Phobius"/>
    </source>
</evidence>
<keyword evidence="1" id="KW-1133">Transmembrane helix</keyword>
<dbReference type="RefSeq" id="WP_344775349.1">
    <property type="nucleotide sequence ID" value="NZ_BAABBX010000010.1"/>
</dbReference>
<evidence type="ECO:0000313" key="3">
    <source>
        <dbReference type="Proteomes" id="UP001500213"/>
    </source>
</evidence>